<protein>
    <recommendedName>
        <fullName evidence="10">M18 family aminopeptidase</fullName>
        <ecNumber evidence="10">3.4.11.-</ecNumber>
    </recommendedName>
</protein>
<dbReference type="GO" id="GO:0008237">
    <property type="term" value="F:metallopeptidase activity"/>
    <property type="evidence" value="ECO:0007669"/>
    <property type="project" value="UniProtKB-KW"/>
</dbReference>
<dbReference type="AlphaFoldDB" id="A0A7T0C4R3"/>
<evidence type="ECO:0000256" key="10">
    <source>
        <dbReference type="RuleBase" id="RU004387"/>
    </source>
</evidence>
<dbReference type="PRINTS" id="PR00932">
    <property type="entry name" value="AMINO1PTASE"/>
</dbReference>
<dbReference type="FunFam" id="2.30.250.10:FF:000003">
    <property type="entry name" value="Probable M18 family aminopeptidase 2"/>
    <property type="match status" value="1"/>
</dbReference>
<keyword evidence="4 9" id="KW-0645">Protease</keyword>
<dbReference type="EC" id="3.4.11.-" evidence="10"/>
<dbReference type="GO" id="GO:0008270">
    <property type="term" value="F:zinc ion binding"/>
    <property type="evidence" value="ECO:0007669"/>
    <property type="project" value="InterPro"/>
</dbReference>
<dbReference type="EMBL" id="CP048620">
    <property type="protein sequence ID" value="QPJ66460.1"/>
    <property type="molecule type" value="Genomic_DNA"/>
</dbReference>
<sequence>MNKTKEAPYAQSRQLLSFINSAPTPFHAVSALVQLLKPRGFVELKEGEAWSLKKGGRYYVIRNGASIAAFTIGMRTPEETGFHIIGAHTDSPNLRLKPNPEYQKSGYVQLGVEVYGGALLASWTDRDLSLAGRVVHRSSDGIREGLLRFDRPMLRIPQLAIHLNREVNDKGLLLNRQLHLPPIFTQSEGKASPSSTLKQMLAEKLECGPDDIVGLDLALYDTQPGSLGGAQEEFIFSPRLDNLASCHAATMALVESPEEVETSRIVICYDHEEVGSGSAQGAVSPFLRDLLERSMQTPGREAFLRALSRSFCISADMAHAVHPNYSDQHDSQHLPQLNKGPVIKWNSNQKYATDGKTCAQFDALCQKAGVPLQKFAIRSDLMCGSTIGPITASTLGIPTVDVGSPMLSMHSIREMSGSLDHEYVTRAFREYFSR</sequence>
<comment type="cofactor">
    <cofactor evidence="1 10">
        <name>Zn(2+)</name>
        <dbReference type="ChEBI" id="CHEBI:29105"/>
    </cofactor>
</comment>
<evidence type="ECO:0000256" key="7">
    <source>
        <dbReference type="ARBA" id="ARBA00022833"/>
    </source>
</evidence>
<dbReference type="SUPFAM" id="SSF53187">
    <property type="entry name" value="Zn-dependent exopeptidases"/>
    <property type="match status" value="1"/>
</dbReference>
<dbReference type="KEGG" id="nva:G3M78_14060"/>
<evidence type="ECO:0000256" key="4">
    <source>
        <dbReference type="ARBA" id="ARBA00022670"/>
    </source>
</evidence>
<dbReference type="CDD" id="cd05658">
    <property type="entry name" value="M18_DAP"/>
    <property type="match status" value="1"/>
</dbReference>
<dbReference type="GO" id="GO:0005737">
    <property type="term" value="C:cytoplasm"/>
    <property type="evidence" value="ECO:0007669"/>
    <property type="project" value="UniProtKB-ARBA"/>
</dbReference>
<evidence type="ECO:0000256" key="6">
    <source>
        <dbReference type="ARBA" id="ARBA00022801"/>
    </source>
</evidence>
<proteinExistence type="inferred from homology"/>
<evidence type="ECO:0000256" key="8">
    <source>
        <dbReference type="ARBA" id="ARBA00023049"/>
    </source>
</evidence>
<keyword evidence="6 9" id="KW-0378">Hydrolase</keyword>
<dbReference type="PANTHER" id="PTHR28570">
    <property type="entry name" value="ASPARTYL AMINOPEPTIDASE"/>
    <property type="match status" value="1"/>
</dbReference>
<evidence type="ECO:0000256" key="5">
    <source>
        <dbReference type="ARBA" id="ARBA00022723"/>
    </source>
</evidence>
<reference evidence="12" key="1">
    <citation type="submission" date="2020-02" db="EMBL/GenBank/DDBJ databases">
        <title>Genomic and physiological characterization of two novel Nitrospinaceae genera.</title>
        <authorList>
            <person name="Mueller A.J."/>
            <person name="Jung M.-Y."/>
            <person name="Strachan C.R."/>
            <person name="Herbold C.W."/>
            <person name="Kirkegaard R.H."/>
            <person name="Daims H."/>
        </authorList>
    </citation>
    <scope>NUCLEOTIDE SEQUENCE [LARGE SCALE GENOMIC DNA]</scope>
</reference>
<evidence type="ECO:0000313" key="11">
    <source>
        <dbReference type="EMBL" id="QPJ66460.1"/>
    </source>
</evidence>
<dbReference type="Pfam" id="PF02127">
    <property type="entry name" value="Peptidase_M18"/>
    <property type="match status" value="1"/>
</dbReference>
<evidence type="ECO:0000256" key="9">
    <source>
        <dbReference type="RuleBase" id="RU004386"/>
    </source>
</evidence>
<evidence type="ECO:0000256" key="3">
    <source>
        <dbReference type="ARBA" id="ARBA00022438"/>
    </source>
</evidence>
<dbReference type="Proteomes" id="UP000594464">
    <property type="component" value="Chromosome"/>
</dbReference>
<comment type="similarity">
    <text evidence="2 9">Belongs to the peptidase M18 family.</text>
</comment>
<evidence type="ECO:0000313" key="12">
    <source>
        <dbReference type="Proteomes" id="UP000594464"/>
    </source>
</evidence>
<keyword evidence="8 9" id="KW-0482">Metalloprotease</keyword>
<dbReference type="InterPro" id="IPR023358">
    <property type="entry name" value="Peptidase_M18_dom2"/>
</dbReference>
<dbReference type="GO" id="GO:0006508">
    <property type="term" value="P:proteolysis"/>
    <property type="evidence" value="ECO:0007669"/>
    <property type="project" value="UniProtKB-KW"/>
</dbReference>
<dbReference type="NCBIfam" id="NF002759">
    <property type="entry name" value="PRK02813.1"/>
    <property type="match status" value="1"/>
</dbReference>
<dbReference type="Gene3D" id="3.40.630.10">
    <property type="entry name" value="Zn peptidases"/>
    <property type="match status" value="1"/>
</dbReference>
<name>A0A7T0C4R3_9BACT</name>
<dbReference type="InterPro" id="IPR001948">
    <property type="entry name" value="Peptidase_M18"/>
</dbReference>
<keyword evidence="7 9" id="KW-0862">Zinc</keyword>
<evidence type="ECO:0000256" key="2">
    <source>
        <dbReference type="ARBA" id="ARBA00008290"/>
    </source>
</evidence>
<accession>A0A7T0C4R3</accession>
<dbReference type="PANTHER" id="PTHR28570:SF3">
    <property type="entry name" value="ASPARTYL AMINOPEPTIDASE"/>
    <property type="match status" value="1"/>
</dbReference>
<keyword evidence="5 9" id="KW-0479">Metal-binding</keyword>
<gene>
    <name evidence="11" type="ORF">G3M78_14060</name>
</gene>
<dbReference type="SUPFAM" id="SSF101821">
    <property type="entry name" value="Aminopeptidase/glucanase lid domain"/>
    <property type="match status" value="1"/>
</dbReference>
<dbReference type="Gene3D" id="2.30.250.10">
    <property type="entry name" value="Aminopeptidase i, Domain 2"/>
    <property type="match status" value="1"/>
</dbReference>
<evidence type="ECO:0000256" key="1">
    <source>
        <dbReference type="ARBA" id="ARBA00001947"/>
    </source>
</evidence>
<keyword evidence="3 9" id="KW-0031">Aminopeptidase</keyword>
<dbReference type="GO" id="GO:0004177">
    <property type="term" value="F:aminopeptidase activity"/>
    <property type="evidence" value="ECO:0007669"/>
    <property type="project" value="UniProtKB-KW"/>
</dbReference>
<organism evidence="11 12">
    <name type="scientific">Candidatus Nitrohelix vancouverensis</name>
    <dbReference type="NCBI Taxonomy" id="2705534"/>
    <lineage>
        <taxon>Bacteria</taxon>
        <taxon>Pseudomonadati</taxon>
        <taxon>Nitrospinota/Tectimicrobiota group</taxon>
        <taxon>Nitrospinota</taxon>
        <taxon>Nitrospinia</taxon>
        <taxon>Nitrospinales</taxon>
        <taxon>Nitrospinaceae</taxon>
        <taxon>Candidatus Nitrohelix</taxon>
    </lineage>
</organism>